<keyword evidence="10" id="KW-1015">Disulfide bond</keyword>
<dbReference type="Pfam" id="PF02628">
    <property type="entry name" value="COX15-CtaA"/>
    <property type="match status" value="2"/>
</dbReference>
<reference evidence="13" key="1">
    <citation type="journal article" date="2020" name="mSystems">
        <title>Genome- and Community-Level Interaction Insights into Carbon Utilization and Element Cycling Functions of Hydrothermarchaeota in Hydrothermal Sediment.</title>
        <authorList>
            <person name="Zhou Z."/>
            <person name="Liu Y."/>
            <person name="Xu W."/>
            <person name="Pan J."/>
            <person name="Luo Z.H."/>
            <person name="Li M."/>
        </authorList>
    </citation>
    <scope>NUCLEOTIDE SEQUENCE [LARGE SCALE GENOMIC DNA]</scope>
    <source>
        <strain evidence="13">SpSt-132</strain>
    </source>
</reference>
<evidence type="ECO:0000256" key="2">
    <source>
        <dbReference type="ARBA" id="ARBA00022475"/>
    </source>
</evidence>
<dbReference type="AlphaFoldDB" id="A0A7C2Z305"/>
<evidence type="ECO:0000256" key="4">
    <source>
        <dbReference type="ARBA" id="ARBA00022723"/>
    </source>
</evidence>
<feature type="transmembrane region" description="Helical" evidence="12">
    <location>
        <begin position="156"/>
        <end position="175"/>
    </location>
</feature>
<proteinExistence type="predicted"/>
<evidence type="ECO:0000256" key="1">
    <source>
        <dbReference type="ARBA" id="ARBA00004141"/>
    </source>
</evidence>
<dbReference type="GO" id="GO:0016020">
    <property type="term" value="C:membrane"/>
    <property type="evidence" value="ECO:0007669"/>
    <property type="project" value="UniProtKB-SubCell"/>
</dbReference>
<dbReference type="GO" id="GO:0006784">
    <property type="term" value="P:heme A biosynthetic process"/>
    <property type="evidence" value="ECO:0007669"/>
    <property type="project" value="InterPro"/>
</dbReference>
<protein>
    <submittedName>
        <fullName evidence="13">Heme A synthase</fullName>
    </submittedName>
</protein>
<keyword evidence="4" id="KW-0479">Metal-binding</keyword>
<evidence type="ECO:0000256" key="12">
    <source>
        <dbReference type="SAM" id="Phobius"/>
    </source>
</evidence>
<gene>
    <name evidence="13" type="ORF">ENO47_03615</name>
</gene>
<evidence type="ECO:0000256" key="11">
    <source>
        <dbReference type="ARBA" id="ARBA00023444"/>
    </source>
</evidence>
<evidence type="ECO:0000256" key="3">
    <source>
        <dbReference type="ARBA" id="ARBA00022692"/>
    </source>
</evidence>
<keyword evidence="3 12" id="KW-0812">Transmembrane</keyword>
<keyword evidence="8" id="KW-0350">Heme biosynthesis</keyword>
<evidence type="ECO:0000256" key="5">
    <source>
        <dbReference type="ARBA" id="ARBA00022989"/>
    </source>
</evidence>
<keyword evidence="5 12" id="KW-1133">Transmembrane helix</keyword>
<feature type="transmembrane region" description="Helical" evidence="12">
    <location>
        <begin position="204"/>
        <end position="222"/>
    </location>
</feature>
<dbReference type="PANTHER" id="PTHR35457">
    <property type="entry name" value="HEME A SYNTHASE"/>
    <property type="match status" value="1"/>
</dbReference>
<evidence type="ECO:0000256" key="9">
    <source>
        <dbReference type="ARBA" id="ARBA00023136"/>
    </source>
</evidence>
<feature type="transmembrane region" description="Helical" evidence="12">
    <location>
        <begin position="58"/>
        <end position="76"/>
    </location>
</feature>
<comment type="caution">
    <text evidence="13">The sequence shown here is derived from an EMBL/GenBank/DDBJ whole genome shotgun (WGS) entry which is preliminary data.</text>
</comment>
<accession>A0A7C2Z305</accession>
<dbReference type="GO" id="GO:0016491">
    <property type="term" value="F:oxidoreductase activity"/>
    <property type="evidence" value="ECO:0007669"/>
    <property type="project" value="UniProtKB-KW"/>
</dbReference>
<feature type="transmembrane region" description="Helical" evidence="12">
    <location>
        <begin position="88"/>
        <end position="107"/>
    </location>
</feature>
<evidence type="ECO:0000256" key="6">
    <source>
        <dbReference type="ARBA" id="ARBA00023002"/>
    </source>
</evidence>
<dbReference type="InterPro" id="IPR050450">
    <property type="entry name" value="COX15/CtaA_HemeA_synthase"/>
</dbReference>
<name>A0A7C2Z305_9AQUI</name>
<evidence type="ECO:0000256" key="8">
    <source>
        <dbReference type="ARBA" id="ARBA00023133"/>
    </source>
</evidence>
<comment type="pathway">
    <text evidence="11">Porphyrin-containing compound metabolism.</text>
</comment>
<keyword evidence="9 12" id="KW-0472">Membrane</keyword>
<feature type="transmembrane region" description="Helical" evidence="12">
    <location>
        <begin position="127"/>
        <end position="144"/>
    </location>
</feature>
<keyword evidence="7" id="KW-0408">Iron</keyword>
<sequence length="287" mass="32620">MLRLSIVLAILFTYIVMIWGGVVRSTDSGLACPDWPLCYGNFQPPKETAAKLEMGHRTVSGLAGIFVFLTFFLVWFKHKTSPKSAKITSLIALIFTFSAALTGMKMIKMETPHLKYLSHMLLESFHIYESMIILGALVLTYRFLWKGEGEGGVPWWAYLFALTTMITGVLVRYTGSGEACGHQWPLCNGKLIPDFYNWQVALQFAHRNIAYVTWIAFLLAMISNFNKTTLTAFLFINLQFVFAISMVLTGFFLPAVFLDTAMGFFLFAWLTYNLQIKSHEARLKHAW</sequence>
<keyword evidence="2" id="KW-1003">Cell membrane</keyword>
<keyword evidence="6" id="KW-0560">Oxidoreductase</keyword>
<dbReference type="EMBL" id="DSFP01000032">
    <property type="protein sequence ID" value="HEW45743.1"/>
    <property type="molecule type" value="Genomic_DNA"/>
</dbReference>
<evidence type="ECO:0000313" key="13">
    <source>
        <dbReference type="EMBL" id="HEW45743.1"/>
    </source>
</evidence>
<organism evidence="13">
    <name type="scientific">Hydrogenobacter sp</name>
    <dbReference type="NCBI Taxonomy" id="2152829"/>
    <lineage>
        <taxon>Bacteria</taxon>
        <taxon>Pseudomonadati</taxon>
        <taxon>Aquificota</taxon>
        <taxon>Aquificia</taxon>
        <taxon>Aquificales</taxon>
        <taxon>Aquificaceae</taxon>
        <taxon>Hydrogenobacter</taxon>
    </lineage>
</organism>
<dbReference type="InterPro" id="IPR003780">
    <property type="entry name" value="COX15/CtaA_fam"/>
</dbReference>
<comment type="subcellular location">
    <subcellularLocation>
        <location evidence="1">Membrane</location>
        <topology evidence="1">Multi-pass membrane protein</topology>
    </subcellularLocation>
</comment>
<feature type="transmembrane region" description="Helical" evidence="12">
    <location>
        <begin position="229"/>
        <end position="249"/>
    </location>
</feature>
<dbReference type="PANTHER" id="PTHR35457:SF1">
    <property type="entry name" value="HEME A SYNTHASE"/>
    <property type="match status" value="1"/>
</dbReference>
<evidence type="ECO:0000256" key="10">
    <source>
        <dbReference type="ARBA" id="ARBA00023157"/>
    </source>
</evidence>
<dbReference type="GO" id="GO:0046872">
    <property type="term" value="F:metal ion binding"/>
    <property type="evidence" value="ECO:0007669"/>
    <property type="project" value="UniProtKB-KW"/>
</dbReference>
<evidence type="ECO:0000256" key="7">
    <source>
        <dbReference type="ARBA" id="ARBA00023004"/>
    </source>
</evidence>